<dbReference type="PhylomeDB" id="A0A0G4G5U4"/>
<dbReference type="PANTHER" id="PTHR23505">
    <property type="entry name" value="SPINSTER"/>
    <property type="match status" value="1"/>
</dbReference>
<feature type="compositionally biased region" description="Low complexity" evidence="7">
    <location>
        <begin position="425"/>
        <end position="438"/>
    </location>
</feature>
<evidence type="ECO:0000256" key="7">
    <source>
        <dbReference type="SAM" id="MobiDB-lite"/>
    </source>
</evidence>
<keyword evidence="4 8" id="KW-1133">Transmembrane helix</keyword>
<sequence>MAAVAPVPEEGEPVQPLTERNLRRLNDHHEALEKSGVPAAEVFRLSKQQTYLQRDKIGHPREDKGPVFVVFLLTFWFAILINYDSGAIPAVLSQVQEEFDFTEFELGFVGALPFIGTAVASIPSGRALQIKNGQMHVLFWTTVLNTATVAGMALAPEMWSFYVNRFVNGAAQTAFVIWANVWVDEFAPPQRLALWMGLVQAGTIVGVMVGYLVAGMLNLNGVDWRWSIWILVFAMAPYCIILAVCCKWQRYVNIPDPEALQKAMDDFADKRRDSIEFGGSAGCAAAMEHHAEGEGLGTPGSGGALLREAREFEREGSLPLAVSKGASAKEGDDGDSRRSNQSRSFVQTQMLTALEGGEEKKEKEEDRVSIASGVSMRSQALLVATPAGAMMKGLALDMIEVPDPEGDGRRLSGLHPRRSLSGVGRRPSQSAASRPASPTATLKTHTADGANTLKALPSAPSHAGAEASPDDLEEGGEGEAAGGPPVRRRSLGKNLAAVGGVDRIPEAAELEEVGLVIGGQNERGEAGMGIERGGMGGYVRVATSDSMQIAERDWGGSAEAGAGLPAPADRSDVGSSVSSGDRWSVEPVNNQVWMTMLTERRRGNRGNNSDWGEGEEGVDMMSVGEAGSKRNKGYARAPGSYQDEQVEAAEKREAAEALVDAGGKGLKEDGWRKGVADLMVLCFNPIYMSMVMGLCALYFVVTGIQFWSTFFFLETFSISTEFVVMGFSVTAVTAPIIGVVGGGLIVDALGGYKNEQGMIRSQLCCSLFAALSTSMGFLSALALSFWTSLAFLWLVLAFGGAILPPALGLLLNTVDLELRPLASGFSIFMYTLLGYALGNVVPGAVMSAIQEGGILWGFRMILLWPVIGLVFFFLAAIFQLTQYRRKNGVWPPICDCLRKAKKEPKSLEDELNEKAIEAQSLSPEAAAFNGTSSCAGPLPESAQQPRLTHSSHGESARGQNGFGAFDAEQLGEVVMQSPTIFDIIEMKRNRKSTSAVPAKNHTAAPGAADMAGEGFSDADFSPIGGRRGDSAKMPSKSFSKVGGESVGAREGGESPGEKGRLPQKSAESLSTPVAVEDVF</sequence>
<feature type="transmembrane region" description="Helical" evidence="8">
    <location>
        <begin position="857"/>
        <end position="878"/>
    </location>
</feature>
<accession>A0A0G4G5U4</accession>
<feature type="transmembrane region" description="Helical" evidence="8">
    <location>
        <begin position="137"/>
        <end position="155"/>
    </location>
</feature>
<feature type="compositionally biased region" description="Basic and acidic residues" evidence="7">
    <location>
        <begin position="357"/>
        <end position="368"/>
    </location>
</feature>
<feature type="compositionally biased region" description="Basic and acidic residues" evidence="7">
    <location>
        <begin position="327"/>
        <end position="338"/>
    </location>
</feature>
<dbReference type="GO" id="GO:0016020">
    <property type="term" value="C:membrane"/>
    <property type="evidence" value="ECO:0007669"/>
    <property type="project" value="UniProtKB-SubCell"/>
</dbReference>
<organism evidence="9">
    <name type="scientific">Chromera velia CCMP2878</name>
    <dbReference type="NCBI Taxonomy" id="1169474"/>
    <lineage>
        <taxon>Eukaryota</taxon>
        <taxon>Sar</taxon>
        <taxon>Alveolata</taxon>
        <taxon>Colpodellida</taxon>
        <taxon>Chromeraceae</taxon>
        <taxon>Chromera</taxon>
    </lineage>
</organism>
<feature type="compositionally biased region" description="Acidic residues" evidence="7">
    <location>
        <begin position="468"/>
        <end position="477"/>
    </location>
</feature>
<feature type="region of interest" description="Disordered" evidence="7">
    <location>
        <begin position="932"/>
        <end position="962"/>
    </location>
</feature>
<dbReference type="VEuPathDB" id="CryptoDB:Cvel_20278"/>
<gene>
    <name evidence="9" type="ORF">Cvel_20278</name>
</gene>
<feature type="compositionally biased region" description="Basic and acidic residues" evidence="7">
    <location>
        <begin position="1050"/>
        <end position="1060"/>
    </location>
</feature>
<feature type="transmembrane region" description="Helical" evidence="8">
    <location>
        <begin position="226"/>
        <end position="246"/>
    </location>
</feature>
<dbReference type="GO" id="GO:0022857">
    <property type="term" value="F:transmembrane transporter activity"/>
    <property type="evidence" value="ECO:0007669"/>
    <property type="project" value="InterPro"/>
</dbReference>
<feature type="region of interest" description="Disordered" evidence="7">
    <location>
        <begin position="990"/>
        <end position="1079"/>
    </location>
</feature>
<protein>
    <recommendedName>
        <fullName evidence="10">Major facilitator superfamily (MFS) profile domain-containing protein</fullName>
    </recommendedName>
</protein>
<feature type="transmembrane region" description="Helical" evidence="8">
    <location>
        <begin position="193"/>
        <end position="214"/>
    </location>
</feature>
<feature type="region of interest" description="Disordered" evidence="7">
    <location>
        <begin position="404"/>
        <end position="489"/>
    </location>
</feature>
<proteinExistence type="inferred from homology"/>
<evidence type="ECO:0008006" key="10">
    <source>
        <dbReference type="Google" id="ProtNLM"/>
    </source>
</evidence>
<evidence type="ECO:0000256" key="3">
    <source>
        <dbReference type="ARBA" id="ARBA00022692"/>
    </source>
</evidence>
<evidence type="ECO:0000256" key="4">
    <source>
        <dbReference type="ARBA" id="ARBA00022989"/>
    </source>
</evidence>
<feature type="region of interest" description="Disordered" evidence="7">
    <location>
        <begin position="320"/>
        <end position="346"/>
    </location>
</feature>
<evidence type="ECO:0000256" key="8">
    <source>
        <dbReference type="SAM" id="Phobius"/>
    </source>
</evidence>
<dbReference type="CDD" id="cd06174">
    <property type="entry name" value="MFS"/>
    <property type="match status" value="1"/>
</dbReference>
<evidence type="ECO:0000256" key="2">
    <source>
        <dbReference type="ARBA" id="ARBA00022448"/>
    </source>
</evidence>
<dbReference type="InterPro" id="IPR011701">
    <property type="entry name" value="MFS"/>
</dbReference>
<comment type="subcellular location">
    <subcellularLocation>
        <location evidence="1">Membrane</location>
        <topology evidence="1">Multi-pass membrane protein</topology>
    </subcellularLocation>
</comment>
<reference evidence="9" key="1">
    <citation type="submission" date="2014-11" db="EMBL/GenBank/DDBJ databases">
        <authorList>
            <person name="Otto D Thomas"/>
            <person name="Naeem Raeece"/>
        </authorList>
    </citation>
    <scope>NUCLEOTIDE SEQUENCE</scope>
</reference>
<feature type="transmembrane region" description="Helical" evidence="8">
    <location>
        <begin position="818"/>
        <end position="837"/>
    </location>
</feature>
<feature type="transmembrane region" description="Helical" evidence="8">
    <location>
        <begin position="161"/>
        <end position="181"/>
    </location>
</feature>
<dbReference type="AlphaFoldDB" id="A0A0G4G5U4"/>
<feature type="region of interest" description="Disordered" evidence="7">
    <location>
        <begin position="557"/>
        <end position="583"/>
    </location>
</feature>
<dbReference type="SUPFAM" id="SSF103473">
    <property type="entry name" value="MFS general substrate transporter"/>
    <property type="match status" value="2"/>
</dbReference>
<feature type="transmembrane region" description="Helical" evidence="8">
    <location>
        <begin position="65"/>
        <end position="83"/>
    </location>
</feature>
<feature type="compositionally biased region" description="Polar residues" evidence="7">
    <location>
        <begin position="941"/>
        <end position="950"/>
    </location>
</feature>
<evidence type="ECO:0000256" key="1">
    <source>
        <dbReference type="ARBA" id="ARBA00004141"/>
    </source>
</evidence>
<dbReference type="InterPro" id="IPR044770">
    <property type="entry name" value="MFS_spinster-like"/>
</dbReference>
<keyword evidence="3 8" id="KW-0812">Transmembrane</keyword>
<keyword evidence="5 8" id="KW-0472">Membrane</keyword>
<feature type="transmembrane region" description="Helical" evidence="8">
    <location>
        <begin position="106"/>
        <end position="125"/>
    </location>
</feature>
<evidence type="ECO:0000256" key="6">
    <source>
        <dbReference type="ARBA" id="ARBA00024338"/>
    </source>
</evidence>
<dbReference type="Gene3D" id="1.20.1250.20">
    <property type="entry name" value="MFS general substrate transporter like domains"/>
    <property type="match status" value="2"/>
</dbReference>
<feature type="transmembrane region" description="Helical" evidence="8">
    <location>
        <begin position="686"/>
        <end position="707"/>
    </location>
</feature>
<keyword evidence="2" id="KW-0813">Transport</keyword>
<comment type="similarity">
    <text evidence="6">Belongs to the major facilitator superfamily. Spinster (TC 2.A.1.49) family.</text>
</comment>
<feature type="transmembrane region" description="Helical" evidence="8">
    <location>
        <begin position="727"/>
        <end position="751"/>
    </location>
</feature>
<evidence type="ECO:0000256" key="5">
    <source>
        <dbReference type="ARBA" id="ARBA00023136"/>
    </source>
</evidence>
<dbReference type="PANTHER" id="PTHR23505:SF9">
    <property type="entry name" value="PROTEIN, PUTATIVE-RELATED"/>
    <property type="match status" value="1"/>
</dbReference>
<dbReference type="EMBL" id="CDMZ01000893">
    <property type="protein sequence ID" value="CEM23466.1"/>
    <property type="molecule type" value="Genomic_DNA"/>
</dbReference>
<evidence type="ECO:0000313" key="9">
    <source>
        <dbReference type="EMBL" id="CEM23466.1"/>
    </source>
</evidence>
<feature type="region of interest" description="Disordered" evidence="7">
    <location>
        <begin position="351"/>
        <end position="370"/>
    </location>
</feature>
<dbReference type="Pfam" id="PF07690">
    <property type="entry name" value="MFS_1"/>
    <property type="match status" value="1"/>
</dbReference>
<feature type="transmembrane region" description="Helical" evidence="8">
    <location>
        <begin position="763"/>
        <end position="785"/>
    </location>
</feature>
<dbReference type="InterPro" id="IPR036259">
    <property type="entry name" value="MFS_trans_sf"/>
</dbReference>
<feature type="transmembrane region" description="Helical" evidence="8">
    <location>
        <begin position="791"/>
        <end position="811"/>
    </location>
</feature>
<name>A0A0G4G5U4_9ALVE</name>
<feature type="compositionally biased region" description="Low complexity" evidence="7">
    <location>
        <begin position="573"/>
        <end position="582"/>
    </location>
</feature>